<protein>
    <submittedName>
        <fullName evidence="1">Uncharacterized protein</fullName>
    </submittedName>
</protein>
<accession>A0A371GN37</accession>
<keyword evidence="2" id="KW-1185">Reference proteome</keyword>
<feature type="non-terminal residue" evidence="1">
    <location>
        <position position="1"/>
    </location>
</feature>
<comment type="caution">
    <text evidence="1">The sequence shown here is derived from an EMBL/GenBank/DDBJ whole genome shotgun (WGS) entry which is preliminary data.</text>
</comment>
<evidence type="ECO:0000313" key="1">
    <source>
        <dbReference type="EMBL" id="RDX91979.1"/>
    </source>
</evidence>
<dbReference type="EMBL" id="QJKJ01004984">
    <property type="protein sequence ID" value="RDX91979.1"/>
    <property type="molecule type" value="Genomic_DNA"/>
</dbReference>
<organism evidence="1 2">
    <name type="scientific">Mucuna pruriens</name>
    <name type="common">Velvet bean</name>
    <name type="synonym">Dolichos pruriens</name>
    <dbReference type="NCBI Taxonomy" id="157652"/>
    <lineage>
        <taxon>Eukaryota</taxon>
        <taxon>Viridiplantae</taxon>
        <taxon>Streptophyta</taxon>
        <taxon>Embryophyta</taxon>
        <taxon>Tracheophyta</taxon>
        <taxon>Spermatophyta</taxon>
        <taxon>Magnoliopsida</taxon>
        <taxon>eudicotyledons</taxon>
        <taxon>Gunneridae</taxon>
        <taxon>Pentapetalae</taxon>
        <taxon>rosids</taxon>
        <taxon>fabids</taxon>
        <taxon>Fabales</taxon>
        <taxon>Fabaceae</taxon>
        <taxon>Papilionoideae</taxon>
        <taxon>50 kb inversion clade</taxon>
        <taxon>NPAAA clade</taxon>
        <taxon>indigoferoid/millettioid clade</taxon>
        <taxon>Phaseoleae</taxon>
        <taxon>Mucuna</taxon>
    </lineage>
</organism>
<proteinExistence type="predicted"/>
<dbReference type="AlphaFoldDB" id="A0A371GN37"/>
<name>A0A371GN37_MUCPR</name>
<reference evidence="1" key="1">
    <citation type="submission" date="2018-05" db="EMBL/GenBank/DDBJ databases">
        <title>Draft genome of Mucuna pruriens seed.</title>
        <authorList>
            <person name="Nnadi N.E."/>
            <person name="Vos R."/>
            <person name="Hasami M.H."/>
            <person name="Devisetty U.K."/>
            <person name="Aguiy J.C."/>
        </authorList>
    </citation>
    <scope>NUCLEOTIDE SEQUENCE [LARGE SCALE GENOMIC DNA]</scope>
    <source>
        <strain evidence="1">JCA_2017</strain>
    </source>
</reference>
<dbReference type="PROSITE" id="PS51257">
    <property type="entry name" value="PROKAR_LIPOPROTEIN"/>
    <property type="match status" value="1"/>
</dbReference>
<gene>
    <name evidence="1" type="ORF">CR513_25960</name>
</gene>
<sequence>MVSIAIKERQFTCQSSGLSCCCWWWTFMTNKRNINITKKSIIPLEIENLELTLSPRFYHRTLLSSGVGRWSRVAKN</sequence>
<evidence type="ECO:0000313" key="2">
    <source>
        <dbReference type="Proteomes" id="UP000257109"/>
    </source>
</evidence>
<dbReference type="Proteomes" id="UP000257109">
    <property type="component" value="Unassembled WGS sequence"/>
</dbReference>